<evidence type="ECO:0000313" key="3">
    <source>
        <dbReference type="Proteomes" id="UP001341840"/>
    </source>
</evidence>
<name>A0ABU6TZL4_9FABA</name>
<gene>
    <name evidence="2" type="ORF">PIB30_111046</name>
</gene>
<feature type="region of interest" description="Disordered" evidence="1">
    <location>
        <begin position="31"/>
        <end position="63"/>
    </location>
</feature>
<feature type="non-terminal residue" evidence="2">
    <location>
        <position position="63"/>
    </location>
</feature>
<reference evidence="2 3" key="1">
    <citation type="journal article" date="2023" name="Plants (Basel)">
        <title>Bridging the Gap: Combining Genomics and Transcriptomics Approaches to Understand Stylosanthes scabra, an Orphan Legume from the Brazilian Caatinga.</title>
        <authorList>
            <person name="Ferreira-Neto J.R.C."/>
            <person name="da Silva M.D."/>
            <person name="Binneck E."/>
            <person name="de Melo N.F."/>
            <person name="da Silva R.H."/>
            <person name="de Melo A.L.T.M."/>
            <person name="Pandolfi V."/>
            <person name="Bustamante F.O."/>
            <person name="Brasileiro-Vidal A.C."/>
            <person name="Benko-Iseppon A.M."/>
        </authorList>
    </citation>
    <scope>NUCLEOTIDE SEQUENCE [LARGE SCALE GENOMIC DNA]</scope>
    <source>
        <tissue evidence="2">Leaves</tissue>
    </source>
</reference>
<organism evidence="2 3">
    <name type="scientific">Stylosanthes scabra</name>
    <dbReference type="NCBI Taxonomy" id="79078"/>
    <lineage>
        <taxon>Eukaryota</taxon>
        <taxon>Viridiplantae</taxon>
        <taxon>Streptophyta</taxon>
        <taxon>Embryophyta</taxon>
        <taxon>Tracheophyta</taxon>
        <taxon>Spermatophyta</taxon>
        <taxon>Magnoliopsida</taxon>
        <taxon>eudicotyledons</taxon>
        <taxon>Gunneridae</taxon>
        <taxon>Pentapetalae</taxon>
        <taxon>rosids</taxon>
        <taxon>fabids</taxon>
        <taxon>Fabales</taxon>
        <taxon>Fabaceae</taxon>
        <taxon>Papilionoideae</taxon>
        <taxon>50 kb inversion clade</taxon>
        <taxon>dalbergioids sensu lato</taxon>
        <taxon>Dalbergieae</taxon>
        <taxon>Pterocarpus clade</taxon>
        <taxon>Stylosanthes</taxon>
    </lineage>
</organism>
<comment type="caution">
    <text evidence="2">The sequence shown here is derived from an EMBL/GenBank/DDBJ whole genome shotgun (WGS) entry which is preliminary data.</text>
</comment>
<protein>
    <submittedName>
        <fullName evidence="2">Uncharacterized protein</fullName>
    </submittedName>
</protein>
<keyword evidence="3" id="KW-1185">Reference proteome</keyword>
<proteinExistence type="predicted"/>
<dbReference type="Proteomes" id="UP001341840">
    <property type="component" value="Unassembled WGS sequence"/>
</dbReference>
<evidence type="ECO:0000313" key="2">
    <source>
        <dbReference type="EMBL" id="MED6154305.1"/>
    </source>
</evidence>
<dbReference type="EMBL" id="JASCZI010097346">
    <property type="protein sequence ID" value="MED6154305.1"/>
    <property type="molecule type" value="Genomic_DNA"/>
</dbReference>
<evidence type="ECO:0000256" key="1">
    <source>
        <dbReference type="SAM" id="MobiDB-lite"/>
    </source>
</evidence>
<accession>A0ABU6TZL4</accession>
<feature type="non-terminal residue" evidence="2">
    <location>
        <position position="1"/>
    </location>
</feature>
<feature type="compositionally biased region" description="Polar residues" evidence="1">
    <location>
        <begin position="31"/>
        <end position="46"/>
    </location>
</feature>
<sequence length="63" mass="6811">SQQSSQPWRKWPPVPQRGGLTVLVGLCGRAGSTNPIRGYPTRSNPFGSGCQPYPQRSGLSAER</sequence>